<proteinExistence type="predicted"/>
<feature type="compositionally biased region" description="Basic residues" evidence="1">
    <location>
        <begin position="1"/>
        <end position="27"/>
    </location>
</feature>
<dbReference type="GeneID" id="80537537"/>
<dbReference type="Proteomes" id="UP000831175">
    <property type="component" value="Segment"/>
</dbReference>
<reference evidence="2" key="1">
    <citation type="submission" date="2015-05" db="EMBL/GenBank/DDBJ databases">
        <title>A New Piscine Rhabdovirus Involved in Mass Mortalities in Eelpout (Zoarces viviparus).</title>
        <authorList>
            <person name="Axen C."/>
            <person name="Hakhverdyan M."/>
            <person name="Boutrup T.S."/>
            <person name="Ahola H."/>
            <person name="Blomkvist E."/>
            <person name="Ljunghager F."/>
            <person name="Alfjorden A."/>
            <person name="Hagstrom A."/>
            <person name="Olesen N.J."/>
            <person name="Juremalm M."/>
            <person name="Leijon M."/>
            <person name="Valarcher J.F."/>
        </authorList>
    </citation>
    <scope>NUCLEOTIDE SEQUENCE</scope>
    <source>
        <strain evidence="2">FSK 0523</strain>
    </source>
</reference>
<dbReference type="KEGG" id="vg:80537537"/>
<keyword evidence="3" id="KW-1185">Reference proteome</keyword>
<feature type="region of interest" description="Disordered" evidence="1">
    <location>
        <begin position="1"/>
        <end position="38"/>
    </location>
</feature>
<dbReference type="RefSeq" id="YP_010799213.1">
    <property type="nucleotide sequence ID" value="NC_076586.1"/>
</dbReference>
<evidence type="ECO:0000256" key="1">
    <source>
        <dbReference type="SAM" id="MobiDB-lite"/>
    </source>
</evidence>
<evidence type="ECO:0000313" key="2">
    <source>
        <dbReference type="EMBL" id="ALJ30357.1"/>
    </source>
</evidence>
<name>A0AAC8WAD1_9RHAB</name>
<protein>
    <submittedName>
        <fullName evidence="2">M protein</fullName>
    </submittedName>
</protein>
<sequence length="231" mass="26375">MKKTINRNHNDRRKLKMPIFNKKSKTSKSREMKPYSAPPSYEATILTPSAPRMSSNDGFKPEAFMVDLCFTVISKVELSEIKQIYRMAQYILDEYSGPTRSKPIYMALFLASCHNMVNPKQVHGSWHYNIEYRGPINFHVSCGTPLNWRCSPVALSYECSIPERVMVSFTCSLRPTSMMGTNLESMFTGVIKHPNNSSVLQVFQVDEAEMVGDVIVFRFKDPGVKWNNAPN</sequence>
<accession>A0AAC8WAD1</accession>
<dbReference type="EMBL" id="KR612230">
    <property type="protein sequence ID" value="ALJ30357.1"/>
    <property type="molecule type" value="Viral_cRNA"/>
</dbReference>
<organism evidence="2 3">
    <name type="scientific">Eelpout rhabdovirus</name>
    <dbReference type="NCBI Taxonomy" id="1736767"/>
    <lineage>
        <taxon>Viruses</taxon>
        <taxon>Riboviria</taxon>
        <taxon>Orthornavirae</taxon>
        <taxon>Negarnaviricota</taxon>
        <taxon>Haploviricotina</taxon>
        <taxon>Monjiviricetes</taxon>
        <taxon>Mononegavirales</taxon>
        <taxon>Rhabdoviridae</taxon>
        <taxon>Alpharhabdovirinae</taxon>
        <taxon>Siniperhavirus</taxon>
        <taxon>Siniperhavirus zoarces</taxon>
    </lineage>
</organism>
<evidence type="ECO:0000313" key="3">
    <source>
        <dbReference type="Proteomes" id="UP000831175"/>
    </source>
</evidence>